<keyword evidence="4" id="KW-1185">Reference proteome</keyword>
<dbReference type="GO" id="GO:0005829">
    <property type="term" value="C:cytosol"/>
    <property type="evidence" value="ECO:0007669"/>
    <property type="project" value="TreeGrafter"/>
</dbReference>
<dbReference type="AlphaFoldDB" id="A0A2D1KRT8"/>
<accession>A0A2D1KRT8</accession>
<feature type="domain" description="Transposase IS30-like HTH" evidence="1">
    <location>
        <begin position="11"/>
        <end position="54"/>
    </location>
</feature>
<dbReference type="EMBL" id="CP017697">
    <property type="protein sequence ID" value="ATO44853.1"/>
    <property type="molecule type" value="Genomic_DNA"/>
</dbReference>
<organism evidence="3 4">
    <name type="scientific">Loigolactobacillus coryniformis subsp. torquens DSM 20004 = KCTC 3535</name>
    <dbReference type="NCBI Taxonomy" id="1423822"/>
    <lineage>
        <taxon>Bacteria</taxon>
        <taxon>Bacillati</taxon>
        <taxon>Bacillota</taxon>
        <taxon>Bacilli</taxon>
        <taxon>Lactobacillales</taxon>
        <taxon>Lactobacillaceae</taxon>
        <taxon>Loigolactobacillus</taxon>
    </lineage>
</organism>
<dbReference type="GO" id="GO:0032196">
    <property type="term" value="P:transposition"/>
    <property type="evidence" value="ECO:0007669"/>
    <property type="project" value="TreeGrafter"/>
</dbReference>
<dbReference type="EMBL" id="CP017697">
    <property type="protein sequence ID" value="ATO42770.1"/>
    <property type="molecule type" value="Genomic_DNA"/>
</dbReference>
<evidence type="ECO:0000313" key="2">
    <source>
        <dbReference type="EMBL" id="ATO42770.1"/>
    </source>
</evidence>
<sequence length="78" mass="9212">MTQSKDTIKKSYKQLSSEERGQIQSLYEDHYSIRAIAKRLARDPSTISREIKRGTVTQARHRDSNVQLWRLYPALFCR</sequence>
<dbReference type="Pfam" id="PF13936">
    <property type="entry name" value="HTH_38"/>
    <property type="match status" value="1"/>
</dbReference>
<dbReference type="PANTHER" id="PTHR10948:SF23">
    <property type="entry name" value="TRANSPOSASE INSI FOR INSERTION SEQUENCE ELEMENT IS30A-RELATED"/>
    <property type="match status" value="1"/>
</dbReference>
<dbReference type="InterPro" id="IPR025246">
    <property type="entry name" value="IS30-like_HTH"/>
</dbReference>
<protein>
    <recommendedName>
        <fullName evidence="1">Transposase IS30-like HTH domain-containing protein</fullName>
    </recommendedName>
</protein>
<evidence type="ECO:0000259" key="1">
    <source>
        <dbReference type="Pfam" id="PF13936"/>
    </source>
</evidence>
<dbReference type="OrthoDB" id="2327878at2"/>
<proteinExistence type="predicted"/>
<dbReference type="RefSeq" id="WP_099235751.1">
    <property type="nucleotide sequence ID" value="NZ_CP017697.1"/>
</dbReference>
<dbReference type="KEGG" id="lcy:LC20004_13525"/>
<dbReference type="GO" id="GO:0004803">
    <property type="term" value="F:transposase activity"/>
    <property type="evidence" value="ECO:0007669"/>
    <property type="project" value="TreeGrafter"/>
</dbReference>
<evidence type="ECO:0000313" key="4">
    <source>
        <dbReference type="Proteomes" id="UP000223559"/>
    </source>
</evidence>
<dbReference type="KEGG" id="lcy:LC20004_02010"/>
<gene>
    <name evidence="2" type="ORF">LC20004_02010</name>
    <name evidence="3" type="ORF">LC20004_13525</name>
</gene>
<dbReference type="InterPro" id="IPR051917">
    <property type="entry name" value="Transposase-Integrase"/>
</dbReference>
<dbReference type="Gene3D" id="1.10.10.60">
    <property type="entry name" value="Homeodomain-like"/>
    <property type="match status" value="1"/>
</dbReference>
<reference evidence="3 4" key="1">
    <citation type="submission" date="2016-10" db="EMBL/GenBank/DDBJ databases">
        <title>The whole genome sequencing and assembly of L. cotyniformis subsp. torquens DSM 20004 strain.</title>
        <authorList>
            <person name="Park M.-K."/>
            <person name="Lee Y.-J."/>
            <person name="Yi H."/>
            <person name="Bahn Y.-S."/>
            <person name="Kim J.F."/>
            <person name="Lee D.-W."/>
        </authorList>
    </citation>
    <scope>NUCLEOTIDE SEQUENCE [LARGE SCALE GENOMIC DNA]</scope>
    <source>
        <strain evidence="3 4">DSM 20004</strain>
    </source>
</reference>
<dbReference type="Proteomes" id="UP000223559">
    <property type="component" value="Chromosome"/>
</dbReference>
<dbReference type="PANTHER" id="PTHR10948">
    <property type="entry name" value="TRANSPOSASE"/>
    <property type="match status" value="1"/>
</dbReference>
<evidence type="ECO:0000313" key="3">
    <source>
        <dbReference type="EMBL" id="ATO44853.1"/>
    </source>
</evidence>
<name>A0A2D1KRT8_9LACO</name>